<keyword evidence="2" id="KW-1185">Reference proteome</keyword>
<sequence length="30" mass="3307">PAATSNSQIPLSEDDKNSIRNLLNGWNMGY</sequence>
<proteinExistence type="predicted"/>
<comment type="caution">
    <text evidence="1">The sequence shown here is derived from an EMBL/GenBank/DDBJ whole genome shotgun (WGS) entry which is preliminary data.</text>
</comment>
<dbReference type="OrthoDB" id="10439884at2759"/>
<protein>
    <submittedName>
        <fullName evidence="1">Uncharacterized protein</fullName>
    </submittedName>
</protein>
<organism evidence="1 2">
    <name type="scientific">Aphis craccivora</name>
    <name type="common">Cowpea aphid</name>
    <dbReference type="NCBI Taxonomy" id="307492"/>
    <lineage>
        <taxon>Eukaryota</taxon>
        <taxon>Metazoa</taxon>
        <taxon>Ecdysozoa</taxon>
        <taxon>Arthropoda</taxon>
        <taxon>Hexapoda</taxon>
        <taxon>Insecta</taxon>
        <taxon>Pterygota</taxon>
        <taxon>Neoptera</taxon>
        <taxon>Paraneoptera</taxon>
        <taxon>Hemiptera</taxon>
        <taxon>Sternorrhyncha</taxon>
        <taxon>Aphidomorpha</taxon>
        <taxon>Aphidoidea</taxon>
        <taxon>Aphididae</taxon>
        <taxon>Aphidini</taxon>
        <taxon>Aphis</taxon>
        <taxon>Aphis</taxon>
    </lineage>
</organism>
<dbReference type="Proteomes" id="UP000478052">
    <property type="component" value="Unassembled WGS sequence"/>
</dbReference>
<evidence type="ECO:0000313" key="2">
    <source>
        <dbReference type="Proteomes" id="UP000478052"/>
    </source>
</evidence>
<feature type="non-terminal residue" evidence="1">
    <location>
        <position position="1"/>
    </location>
</feature>
<dbReference type="EMBL" id="VUJU01005238">
    <property type="protein sequence ID" value="KAF0751853.1"/>
    <property type="molecule type" value="Genomic_DNA"/>
</dbReference>
<accession>A0A6G0YA67</accession>
<dbReference type="AlphaFoldDB" id="A0A6G0YA67"/>
<reference evidence="1 2" key="1">
    <citation type="submission" date="2019-08" db="EMBL/GenBank/DDBJ databases">
        <title>Whole genome of Aphis craccivora.</title>
        <authorList>
            <person name="Voronova N.V."/>
            <person name="Shulinski R.S."/>
            <person name="Bandarenka Y.V."/>
            <person name="Zhorov D.G."/>
            <person name="Warner D."/>
        </authorList>
    </citation>
    <scope>NUCLEOTIDE SEQUENCE [LARGE SCALE GENOMIC DNA]</scope>
    <source>
        <strain evidence="1">180601</strain>
        <tissue evidence="1">Whole Body</tissue>
    </source>
</reference>
<gene>
    <name evidence="1" type="ORF">FWK35_00012070</name>
</gene>
<name>A0A6G0YA67_APHCR</name>
<evidence type="ECO:0000313" key="1">
    <source>
        <dbReference type="EMBL" id="KAF0751853.1"/>
    </source>
</evidence>